<dbReference type="AlphaFoldDB" id="A0A1T0AZS6"/>
<evidence type="ECO:0000256" key="1">
    <source>
        <dbReference type="ARBA" id="ARBA00010282"/>
    </source>
</evidence>
<keyword evidence="4" id="KW-1185">Reference proteome</keyword>
<dbReference type="EMBL" id="MUYB01000028">
    <property type="protein sequence ID" value="OOS02981.1"/>
    <property type="molecule type" value="Genomic_DNA"/>
</dbReference>
<evidence type="ECO:0000313" key="3">
    <source>
        <dbReference type="EMBL" id="OOS02981.1"/>
    </source>
</evidence>
<dbReference type="Pfam" id="PF02657">
    <property type="entry name" value="SufE"/>
    <property type="match status" value="1"/>
</dbReference>
<proteinExistence type="inferred from homology"/>
<sequence length="123" mass="14386">MKQQLMDCQSWEARYRLIIQLGKQLERPSEQELATMSLIEGCEAQLWFSATPCNDTYHFRAYSEARIMNGLLWILLQELESKNAEQLKQFQLTAFFSQLGITQRLSATRLNGLKQIEAYLHQL</sequence>
<dbReference type="STRING" id="123822.B0188_07115"/>
<dbReference type="OrthoDB" id="9799320at2"/>
<dbReference type="InterPro" id="IPR003808">
    <property type="entry name" value="Fe-S_metab-assoc_dom"/>
</dbReference>
<name>A0A1T0AZS6_9PAST</name>
<gene>
    <name evidence="3" type="ORF">B0188_07115</name>
</gene>
<evidence type="ECO:0000313" key="4">
    <source>
        <dbReference type="Proteomes" id="UP000190023"/>
    </source>
</evidence>
<dbReference type="PANTHER" id="PTHR43597">
    <property type="entry name" value="SULFUR ACCEPTOR PROTEIN CSDE"/>
    <property type="match status" value="1"/>
</dbReference>
<feature type="domain" description="Fe-S metabolism associated" evidence="2">
    <location>
        <begin position="3"/>
        <end position="120"/>
    </location>
</feature>
<dbReference type="Gene3D" id="3.90.1010.10">
    <property type="match status" value="1"/>
</dbReference>
<comment type="similarity">
    <text evidence="1">Belongs to the SufE family.</text>
</comment>
<accession>A0A1T0AZS6</accession>
<comment type="caution">
    <text evidence="3">The sequence shown here is derived from an EMBL/GenBank/DDBJ whole genome shotgun (WGS) entry which is preliminary data.</text>
</comment>
<reference evidence="3 4" key="1">
    <citation type="submission" date="2017-02" db="EMBL/GenBank/DDBJ databases">
        <title>Draft genome sequence of Haemophilus felis CCUG 31170 type strain.</title>
        <authorList>
            <person name="Engstrom-Jakobsson H."/>
            <person name="Salva-Serra F."/>
            <person name="Thorell K."/>
            <person name="Gonzales-Siles L."/>
            <person name="Karlsson R."/>
            <person name="Boulund F."/>
            <person name="Engstrand L."/>
            <person name="Kristiansson E."/>
            <person name="Moore E."/>
        </authorList>
    </citation>
    <scope>NUCLEOTIDE SEQUENCE [LARGE SCALE GENOMIC DNA]</scope>
    <source>
        <strain evidence="3 4">CCUG 31170</strain>
    </source>
</reference>
<protein>
    <recommendedName>
        <fullName evidence="2">Fe-S metabolism associated domain-containing protein</fullName>
    </recommendedName>
</protein>
<dbReference type="PANTHER" id="PTHR43597:SF5">
    <property type="entry name" value="SUFE-LIKE PROTEIN 2, CHLOROPLASTIC"/>
    <property type="match status" value="1"/>
</dbReference>
<dbReference type="SUPFAM" id="SSF82649">
    <property type="entry name" value="SufE/NifU"/>
    <property type="match status" value="1"/>
</dbReference>
<evidence type="ECO:0000259" key="2">
    <source>
        <dbReference type="Pfam" id="PF02657"/>
    </source>
</evidence>
<organism evidence="3 4">
    <name type="scientific">[Haemophilus] felis</name>
    <dbReference type="NCBI Taxonomy" id="123822"/>
    <lineage>
        <taxon>Bacteria</taxon>
        <taxon>Pseudomonadati</taxon>
        <taxon>Pseudomonadota</taxon>
        <taxon>Gammaproteobacteria</taxon>
        <taxon>Pasteurellales</taxon>
        <taxon>Pasteurellaceae</taxon>
    </lineage>
</organism>
<dbReference type="Proteomes" id="UP000190023">
    <property type="component" value="Unassembled WGS sequence"/>
</dbReference>